<organism evidence="1 2">
    <name type="scientific">Araneus ventricosus</name>
    <name type="common">Orbweaver spider</name>
    <name type="synonym">Epeira ventricosa</name>
    <dbReference type="NCBI Taxonomy" id="182803"/>
    <lineage>
        <taxon>Eukaryota</taxon>
        <taxon>Metazoa</taxon>
        <taxon>Ecdysozoa</taxon>
        <taxon>Arthropoda</taxon>
        <taxon>Chelicerata</taxon>
        <taxon>Arachnida</taxon>
        <taxon>Araneae</taxon>
        <taxon>Araneomorphae</taxon>
        <taxon>Entelegynae</taxon>
        <taxon>Araneoidea</taxon>
        <taxon>Araneidae</taxon>
        <taxon>Araneus</taxon>
    </lineage>
</organism>
<accession>A0A4Y2E256</accession>
<keyword evidence="2" id="KW-1185">Reference proteome</keyword>
<evidence type="ECO:0000313" key="2">
    <source>
        <dbReference type="Proteomes" id="UP000499080"/>
    </source>
</evidence>
<sequence length="103" mass="11651">MTDDITPQGLTFRWIRVSKPQGTQRSFLLSSLPFPTPFSDPFHPSAASEEALHEKLLVSVFRNEQEPSEVLTPVPKPKKSSKRETLPFGGDYLSIIIPTKYKH</sequence>
<gene>
    <name evidence="1" type="ORF">AVEN_187952_1</name>
</gene>
<dbReference type="EMBL" id="BGPR01000470">
    <property type="protein sequence ID" value="GBM21954.1"/>
    <property type="molecule type" value="Genomic_DNA"/>
</dbReference>
<protein>
    <submittedName>
        <fullName evidence="1">Uncharacterized protein</fullName>
    </submittedName>
</protein>
<proteinExistence type="predicted"/>
<reference evidence="1 2" key="1">
    <citation type="journal article" date="2019" name="Sci. Rep.">
        <title>Orb-weaving spider Araneus ventricosus genome elucidates the spidroin gene catalogue.</title>
        <authorList>
            <person name="Kono N."/>
            <person name="Nakamura H."/>
            <person name="Ohtoshi R."/>
            <person name="Moran D.A.P."/>
            <person name="Shinohara A."/>
            <person name="Yoshida Y."/>
            <person name="Fujiwara M."/>
            <person name="Mori M."/>
            <person name="Tomita M."/>
            <person name="Arakawa K."/>
        </authorList>
    </citation>
    <scope>NUCLEOTIDE SEQUENCE [LARGE SCALE GENOMIC DNA]</scope>
</reference>
<dbReference type="AlphaFoldDB" id="A0A4Y2E256"/>
<name>A0A4Y2E256_ARAVE</name>
<evidence type="ECO:0000313" key="1">
    <source>
        <dbReference type="EMBL" id="GBM21954.1"/>
    </source>
</evidence>
<comment type="caution">
    <text evidence="1">The sequence shown here is derived from an EMBL/GenBank/DDBJ whole genome shotgun (WGS) entry which is preliminary data.</text>
</comment>
<dbReference type="Proteomes" id="UP000499080">
    <property type="component" value="Unassembled WGS sequence"/>
</dbReference>